<reference evidence="1" key="2">
    <citation type="journal article" date="2015" name="Fish Shellfish Immunol.">
        <title>Early steps in the European eel (Anguilla anguilla)-Vibrio vulnificus interaction in the gills: Role of the RtxA13 toxin.</title>
        <authorList>
            <person name="Callol A."/>
            <person name="Pajuelo D."/>
            <person name="Ebbesson L."/>
            <person name="Teles M."/>
            <person name="MacKenzie S."/>
            <person name="Amaro C."/>
        </authorList>
    </citation>
    <scope>NUCLEOTIDE SEQUENCE</scope>
</reference>
<reference evidence="1" key="1">
    <citation type="submission" date="2014-11" db="EMBL/GenBank/DDBJ databases">
        <authorList>
            <person name="Amaro Gonzalez C."/>
        </authorList>
    </citation>
    <scope>NUCLEOTIDE SEQUENCE</scope>
</reference>
<name>A0A0E9URX2_ANGAN</name>
<evidence type="ECO:0000313" key="1">
    <source>
        <dbReference type="EMBL" id="JAH68491.1"/>
    </source>
</evidence>
<organism evidence="1">
    <name type="scientific">Anguilla anguilla</name>
    <name type="common">European freshwater eel</name>
    <name type="synonym">Muraena anguilla</name>
    <dbReference type="NCBI Taxonomy" id="7936"/>
    <lineage>
        <taxon>Eukaryota</taxon>
        <taxon>Metazoa</taxon>
        <taxon>Chordata</taxon>
        <taxon>Craniata</taxon>
        <taxon>Vertebrata</taxon>
        <taxon>Euteleostomi</taxon>
        <taxon>Actinopterygii</taxon>
        <taxon>Neopterygii</taxon>
        <taxon>Teleostei</taxon>
        <taxon>Anguilliformes</taxon>
        <taxon>Anguillidae</taxon>
        <taxon>Anguilla</taxon>
    </lineage>
</organism>
<sequence>MYHTCFILIPTSWSDSSVNFNFGTKIHFMFLICE</sequence>
<proteinExistence type="predicted"/>
<accession>A0A0E9URX2</accession>
<dbReference type="EMBL" id="GBXM01040086">
    <property type="protein sequence ID" value="JAH68491.1"/>
    <property type="molecule type" value="Transcribed_RNA"/>
</dbReference>
<protein>
    <submittedName>
        <fullName evidence="1">Uncharacterized protein</fullName>
    </submittedName>
</protein>
<dbReference type="AlphaFoldDB" id="A0A0E9URX2"/>